<keyword evidence="1" id="KW-1133">Transmembrane helix</keyword>
<keyword evidence="1" id="KW-0472">Membrane</keyword>
<feature type="transmembrane region" description="Helical" evidence="1">
    <location>
        <begin position="20"/>
        <end position="37"/>
    </location>
</feature>
<reference evidence="3" key="1">
    <citation type="submission" date="2018-05" db="EMBL/GenBank/DDBJ databases">
        <title>Pedobacter paludis sp. nov., isolated from wetland soil.</title>
        <authorList>
            <person name="Zhang Y."/>
        </authorList>
    </citation>
    <scope>NUCLEOTIDE SEQUENCE [LARGE SCALE GENOMIC DNA]</scope>
    <source>
        <strain evidence="3">R-8</strain>
    </source>
</reference>
<gene>
    <name evidence="2" type="ORF">DF947_10840</name>
</gene>
<keyword evidence="3" id="KW-1185">Reference proteome</keyword>
<comment type="caution">
    <text evidence="2">The sequence shown here is derived from an EMBL/GenBank/DDBJ whole genome shotgun (WGS) entry which is preliminary data.</text>
</comment>
<dbReference type="Proteomes" id="UP000245391">
    <property type="component" value="Unassembled WGS sequence"/>
</dbReference>
<dbReference type="AlphaFoldDB" id="A0A317F448"/>
<proteinExistence type="predicted"/>
<evidence type="ECO:0000256" key="1">
    <source>
        <dbReference type="SAM" id="Phobius"/>
    </source>
</evidence>
<evidence type="ECO:0000313" key="2">
    <source>
        <dbReference type="EMBL" id="PWS32256.1"/>
    </source>
</evidence>
<evidence type="ECO:0000313" key="3">
    <source>
        <dbReference type="Proteomes" id="UP000245391"/>
    </source>
</evidence>
<organism evidence="2 3">
    <name type="scientific">Pedobacter paludis</name>
    <dbReference type="NCBI Taxonomy" id="2203212"/>
    <lineage>
        <taxon>Bacteria</taxon>
        <taxon>Pseudomonadati</taxon>
        <taxon>Bacteroidota</taxon>
        <taxon>Sphingobacteriia</taxon>
        <taxon>Sphingobacteriales</taxon>
        <taxon>Sphingobacteriaceae</taxon>
        <taxon>Pedobacter</taxon>
    </lineage>
</organism>
<protein>
    <submittedName>
        <fullName evidence="2">Uncharacterized protein</fullName>
    </submittedName>
</protein>
<name>A0A317F448_9SPHI</name>
<sequence>MISNYSLAEIAFSGGQRNNVWFFVIYLSYLTIFFIRFGKYQSDYEIQTFKHDVIWPAFR</sequence>
<dbReference type="EMBL" id="QGNY01000003">
    <property type="protein sequence ID" value="PWS32256.1"/>
    <property type="molecule type" value="Genomic_DNA"/>
</dbReference>
<accession>A0A317F448</accession>
<keyword evidence="1" id="KW-0812">Transmembrane</keyword>